<reference evidence="2" key="1">
    <citation type="submission" date="2014-09" db="EMBL/GenBank/DDBJ databases">
        <authorList>
            <person name="Sharma Rahul"/>
            <person name="Thines Marco"/>
        </authorList>
    </citation>
    <scope>NUCLEOTIDE SEQUENCE [LARGE SCALE GENOMIC DNA]</scope>
</reference>
<dbReference type="Proteomes" id="UP000054928">
    <property type="component" value="Unassembled WGS sequence"/>
</dbReference>
<dbReference type="AlphaFoldDB" id="A0A0P1ABA1"/>
<keyword evidence="2" id="KW-1185">Reference proteome</keyword>
<name>A0A0P1ABA1_PLAHL</name>
<organism evidence="1 2">
    <name type="scientific">Plasmopara halstedii</name>
    <name type="common">Downy mildew of sunflower</name>
    <dbReference type="NCBI Taxonomy" id="4781"/>
    <lineage>
        <taxon>Eukaryota</taxon>
        <taxon>Sar</taxon>
        <taxon>Stramenopiles</taxon>
        <taxon>Oomycota</taxon>
        <taxon>Peronosporomycetes</taxon>
        <taxon>Peronosporales</taxon>
        <taxon>Peronosporaceae</taxon>
        <taxon>Plasmopara</taxon>
    </lineage>
</organism>
<evidence type="ECO:0000313" key="2">
    <source>
        <dbReference type="Proteomes" id="UP000054928"/>
    </source>
</evidence>
<dbReference type="EMBL" id="CCYD01000286">
    <property type="protein sequence ID" value="CEG37460.1"/>
    <property type="molecule type" value="Genomic_DNA"/>
</dbReference>
<accession>A0A0P1ABA1</accession>
<protein>
    <submittedName>
        <fullName evidence="1">Uncharacterized protein</fullName>
    </submittedName>
</protein>
<evidence type="ECO:0000313" key="1">
    <source>
        <dbReference type="EMBL" id="CEG37460.1"/>
    </source>
</evidence>
<dbReference type="GeneID" id="36400108"/>
<proteinExistence type="predicted"/>
<sequence length="117" mass="12891">MNAMIVDDVRRFGVATKYQGDEDEKYTLQMVLYWLSKAPCTKSILKELNFPNALSSFVIHPKAFRQSCTTSLARTRACAASSRLTAPVSQTRTAFGSTRDGCALSSDFAFPKSAELP</sequence>
<dbReference type="RefSeq" id="XP_024573829.1">
    <property type="nucleotide sequence ID" value="XM_024722787.1"/>
</dbReference>